<dbReference type="EMBL" id="JAUEPH010000001">
    <property type="protein sequence ID" value="MDN3202938.1"/>
    <property type="molecule type" value="Genomic_DNA"/>
</dbReference>
<accession>A0ABT7Y8U3</accession>
<evidence type="ECO:0000256" key="1">
    <source>
        <dbReference type="SAM" id="SignalP"/>
    </source>
</evidence>
<feature type="domain" description="NIPSNAP" evidence="2">
    <location>
        <begin position="148"/>
        <end position="251"/>
    </location>
</feature>
<evidence type="ECO:0000313" key="4">
    <source>
        <dbReference type="Proteomes" id="UP001171916"/>
    </source>
</evidence>
<feature type="chain" id="PRO_5046430781" evidence="1">
    <location>
        <begin position="24"/>
        <end position="253"/>
    </location>
</feature>
<reference evidence="3" key="1">
    <citation type="submission" date="2023-06" db="EMBL/GenBank/DDBJ databases">
        <title>Robiginitalea aurantiacus sp. nov. and Algoriphagus sediminis sp. nov., isolated from coastal sediment.</title>
        <authorList>
            <person name="Zhou Z.Y."/>
            <person name="An J."/>
            <person name="Jia Y.W."/>
            <person name="Du Z.J."/>
        </authorList>
    </citation>
    <scope>NUCLEOTIDE SEQUENCE</scope>
    <source>
        <strain evidence="3">C2-7</strain>
    </source>
</reference>
<organism evidence="3 4">
    <name type="scientific">Algoriphagus sediminis</name>
    <dbReference type="NCBI Taxonomy" id="3057113"/>
    <lineage>
        <taxon>Bacteria</taxon>
        <taxon>Pseudomonadati</taxon>
        <taxon>Bacteroidota</taxon>
        <taxon>Cytophagia</taxon>
        <taxon>Cytophagales</taxon>
        <taxon>Cyclobacteriaceae</taxon>
        <taxon>Algoriphagus</taxon>
    </lineage>
</organism>
<dbReference type="RefSeq" id="WP_289998493.1">
    <property type="nucleotide sequence ID" value="NZ_JAUEPH010000001.1"/>
</dbReference>
<dbReference type="Pfam" id="PF07978">
    <property type="entry name" value="NIPSNAP"/>
    <property type="match status" value="2"/>
</dbReference>
<keyword evidence="1" id="KW-0732">Signal</keyword>
<feature type="signal peptide" evidence="1">
    <location>
        <begin position="1"/>
        <end position="23"/>
    </location>
</feature>
<gene>
    <name evidence="3" type="ORF">QVH07_02200</name>
</gene>
<evidence type="ECO:0000259" key="2">
    <source>
        <dbReference type="Pfam" id="PF07978"/>
    </source>
</evidence>
<comment type="caution">
    <text evidence="3">The sequence shown here is derived from an EMBL/GenBank/DDBJ whole genome shotgun (WGS) entry which is preliminary data.</text>
</comment>
<dbReference type="Gene3D" id="3.30.70.100">
    <property type="match status" value="2"/>
</dbReference>
<dbReference type="Proteomes" id="UP001171916">
    <property type="component" value="Unassembled WGS sequence"/>
</dbReference>
<name>A0ABT7Y8U3_9BACT</name>
<protein>
    <submittedName>
        <fullName evidence="3">NIPSNAP family protein</fullName>
    </submittedName>
</protein>
<keyword evidence="4" id="KW-1185">Reference proteome</keyword>
<evidence type="ECO:0000313" key="3">
    <source>
        <dbReference type="EMBL" id="MDN3202938.1"/>
    </source>
</evidence>
<feature type="domain" description="NIPSNAP" evidence="2">
    <location>
        <begin position="34"/>
        <end position="133"/>
    </location>
</feature>
<dbReference type="SUPFAM" id="SSF54909">
    <property type="entry name" value="Dimeric alpha+beta barrel"/>
    <property type="match status" value="2"/>
</dbReference>
<dbReference type="InterPro" id="IPR012577">
    <property type="entry name" value="NIPSNAP"/>
</dbReference>
<dbReference type="InterPro" id="IPR011008">
    <property type="entry name" value="Dimeric_a/b-barrel"/>
</dbReference>
<proteinExistence type="predicted"/>
<sequence length="253" mass="29723">MKKTLNTVFLSLMAFLMVSAAHAQEAMGFQSKYFEIRKYYAHEGKLEDLIARFENHTFSIFERIGMENIAYFLPVDNQENTLIYILGYPDKASRDRLWEQFLNDAEWTEAYQKSTENGALVKRIEETFMVLAPGLNQLPKPLPSGVIQMRTYHCFDDKLFDLQRRFKDHTQELFERQGLRNYLYWVTDEEDGSQSKLVYLLGHRNQMAFDEAFQNFLKDPDWIKARDESEANGKIVEKVDAVMLKTLPFSPIK</sequence>